<dbReference type="RefSeq" id="XP_009524251.1">
    <property type="nucleotide sequence ID" value="XM_009525956.1"/>
</dbReference>
<sequence>MVPADIAPVGVAVLGSSTASPLCNSTEISWLPLQYLLLNIEARRQHNPSESDGRADLDASPNDSSTSTGAWTYAEDGTRIFQGPATSLFKLMEAMDTGLHRLGHGTFALDETTLSMEKLSLTDQLSIQVLTIDIVLNASVVYGQTFEDAACYCYKACGSSSSNGSATSSSSTNASFVAIRHAHR</sequence>
<protein>
    <submittedName>
        <fullName evidence="2">Uncharacterized protein</fullName>
    </submittedName>
</protein>
<dbReference type="GeneID" id="20645952"/>
<dbReference type="AlphaFoldDB" id="G4Z3Y2"/>
<reference evidence="2 3" key="1">
    <citation type="journal article" date="2006" name="Science">
        <title>Phytophthora genome sequences uncover evolutionary origins and mechanisms of pathogenesis.</title>
        <authorList>
            <person name="Tyler B.M."/>
            <person name="Tripathy S."/>
            <person name="Zhang X."/>
            <person name="Dehal P."/>
            <person name="Jiang R.H."/>
            <person name="Aerts A."/>
            <person name="Arredondo F.D."/>
            <person name="Baxter L."/>
            <person name="Bensasson D."/>
            <person name="Beynon J.L."/>
            <person name="Chapman J."/>
            <person name="Damasceno C.M."/>
            <person name="Dorrance A.E."/>
            <person name="Dou D."/>
            <person name="Dickerman A.W."/>
            <person name="Dubchak I.L."/>
            <person name="Garbelotto M."/>
            <person name="Gijzen M."/>
            <person name="Gordon S.G."/>
            <person name="Govers F."/>
            <person name="Grunwald N.J."/>
            <person name="Huang W."/>
            <person name="Ivors K.L."/>
            <person name="Jones R.W."/>
            <person name="Kamoun S."/>
            <person name="Krampis K."/>
            <person name="Lamour K.H."/>
            <person name="Lee M.K."/>
            <person name="McDonald W.H."/>
            <person name="Medina M."/>
            <person name="Meijer H.J."/>
            <person name="Nordberg E.K."/>
            <person name="Maclean D.J."/>
            <person name="Ospina-Giraldo M.D."/>
            <person name="Morris P.F."/>
            <person name="Phuntumart V."/>
            <person name="Putnam N.H."/>
            <person name="Rash S."/>
            <person name="Rose J.K."/>
            <person name="Sakihama Y."/>
            <person name="Salamov A.A."/>
            <person name="Savidor A."/>
            <person name="Scheuring C.F."/>
            <person name="Smith B.M."/>
            <person name="Sobral B.W."/>
            <person name="Terry A."/>
            <person name="Torto-Alalibo T.A."/>
            <person name="Win J."/>
            <person name="Xu Z."/>
            <person name="Zhang H."/>
            <person name="Grigoriev I.V."/>
            <person name="Rokhsar D.S."/>
            <person name="Boore J.L."/>
        </authorList>
    </citation>
    <scope>NUCLEOTIDE SEQUENCE [LARGE SCALE GENOMIC DNA]</scope>
    <source>
        <strain evidence="2 3">P6497</strain>
    </source>
</reference>
<proteinExistence type="predicted"/>
<dbReference type="KEGG" id="psoj:PHYSODRAFT_329465"/>
<evidence type="ECO:0000313" key="2">
    <source>
        <dbReference type="EMBL" id="EGZ21534.1"/>
    </source>
</evidence>
<feature type="compositionally biased region" description="Polar residues" evidence="1">
    <location>
        <begin position="61"/>
        <end position="70"/>
    </location>
</feature>
<keyword evidence="3" id="KW-1185">Reference proteome</keyword>
<feature type="compositionally biased region" description="Basic and acidic residues" evidence="1">
    <location>
        <begin position="47"/>
        <end position="57"/>
    </location>
</feature>
<accession>G4Z3Y2</accession>
<dbReference type="EMBL" id="JH159153">
    <property type="protein sequence ID" value="EGZ21534.1"/>
    <property type="molecule type" value="Genomic_DNA"/>
</dbReference>
<dbReference type="InParanoid" id="G4Z3Y2"/>
<organism evidence="2 3">
    <name type="scientific">Phytophthora sojae (strain P6497)</name>
    <name type="common">Soybean stem and root rot agent</name>
    <name type="synonym">Phytophthora megasperma f. sp. glycines</name>
    <dbReference type="NCBI Taxonomy" id="1094619"/>
    <lineage>
        <taxon>Eukaryota</taxon>
        <taxon>Sar</taxon>
        <taxon>Stramenopiles</taxon>
        <taxon>Oomycota</taxon>
        <taxon>Peronosporomycetes</taxon>
        <taxon>Peronosporales</taxon>
        <taxon>Peronosporaceae</taxon>
        <taxon>Phytophthora</taxon>
    </lineage>
</organism>
<feature type="region of interest" description="Disordered" evidence="1">
    <location>
        <begin position="47"/>
        <end position="70"/>
    </location>
</feature>
<gene>
    <name evidence="2" type="ORF">PHYSODRAFT_329465</name>
</gene>
<evidence type="ECO:0000256" key="1">
    <source>
        <dbReference type="SAM" id="MobiDB-lite"/>
    </source>
</evidence>
<dbReference type="Proteomes" id="UP000002640">
    <property type="component" value="Unassembled WGS sequence"/>
</dbReference>
<name>G4Z3Y2_PHYSP</name>
<evidence type="ECO:0000313" key="3">
    <source>
        <dbReference type="Proteomes" id="UP000002640"/>
    </source>
</evidence>